<evidence type="ECO:0000313" key="6">
    <source>
        <dbReference type="EMBL" id="NNU17385.1"/>
    </source>
</evidence>
<reference evidence="6 7" key="1">
    <citation type="submission" date="2020-05" db="EMBL/GenBank/DDBJ databases">
        <title>Parvularcula mediterraneae sp. nov., isolated from polypropylene straw from shallow seawater of the seashore of Laganas in Zakynthos island, Greece.</title>
        <authorList>
            <person name="Szabo I."/>
            <person name="Al-Omari J."/>
            <person name="Rado J."/>
            <person name="Szerdahelyi G.S."/>
        </authorList>
    </citation>
    <scope>NUCLEOTIDE SEQUENCE [LARGE SCALE GENOMIC DNA]</scope>
    <source>
        <strain evidence="6 7">ZS-1/3</strain>
    </source>
</reference>
<gene>
    <name evidence="6" type="primary">soxR</name>
    <name evidence="6" type="ORF">HK107_13720</name>
</gene>
<feature type="domain" description="HTH merR-type" evidence="5">
    <location>
        <begin position="9"/>
        <end position="77"/>
    </location>
</feature>
<keyword evidence="3" id="KW-0411">Iron-sulfur</keyword>
<dbReference type="PANTHER" id="PTHR30204:SF0">
    <property type="entry name" value="REDOX-SENSITIVE TRANSCRIPTIONAL ACTIVATOR SOXR"/>
    <property type="match status" value="1"/>
</dbReference>
<keyword evidence="1" id="KW-0001">2Fe-2S</keyword>
<dbReference type="PROSITE" id="PS50937">
    <property type="entry name" value="HTH_MERR_2"/>
    <property type="match status" value="1"/>
</dbReference>
<dbReference type="InterPro" id="IPR009061">
    <property type="entry name" value="DNA-bd_dom_put_sf"/>
</dbReference>
<comment type="caution">
    <text evidence="6">The sequence shown here is derived from an EMBL/GenBank/DDBJ whole genome shotgun (WGS) entry which is preliminary data.</text>
</comment>
<dbReference type="SUPFAM" id="SSF46955">
    <property type="entry name" value="Putative DNA-binding domain"/>
    <property type="match status" value="1"/>
</dbReference>
<evidence type="ECO:0000313" key="7">
    <source>
        <dbReference type="Proteomes" id="UP000536835"/>
    </source>
</evidence>
<keyword evidence="2" id="KW-0408">Iron</keyword>
<dbReference type="PANTHER" id="PTHR30204">
    <property type="entry name" value="REDOX-CYCLING DRUG-SENSING TRANSCRIPTIONAL ACTIVATOR SOXR"/>
    <property type="match status" value="1"/>
</dbReference>
<keyword evidence="1" id="KW-0479">Metal-binding</keyword>
<evidence type="ECO:0000256" key="2">
    <source>
        <dbReference type="ARBA" id="ARBA00023004"/>
    </source>
</evidence>
<dbReference type="AlphaFoldDB" id="A0A7Y3RPF4"/>
<protein>
    <submittedName>
        <fullName evidence="6">Redox-sensitive transcriptional activator SoxR</fullName>
    </submittedName>
</protein>
<dbReference type="InterPro" id="IPR047057">
    <property type="entry name" value="MerR_fam"/>
</dbReference>
<evidence type="ECO:0000256" key="1">
    <source>
        <dbReference type="ARBA" id="ARBA00022714"/>
    </source>
</evidence>
<dbReference type="SMART" id="SM00422">
    <property type="entry name" value="HTH_MERR"/>
    <property type="match status" value="1"/>
</dbReference>
<keyword evidence="4" id="KW-0238">DNA-binding</keyword>
<dbReference type="GO" id="GO:0051537">
    <property type="term" value="F:2 iron, 2 sulfur cluster binding"/>
    <property type="evidence" value="ECO:0007669"/>
    <property type="project" value="UniProtKB-KW"/>
</dbReference>
<dbReference type="GO" id="GO:0006979">
    <property type="term" value="P:response to oxidative stress"/>
    <property type="evidence" value="ECO:0007669"/>
    <property type="project" value="InterPro"/>
</dbReference>
<dbReference type="GO" id="GO:0003700">
    <property type="term" value="F:DNA-binding transcription factor activity"/>
    <property type="evidence" value="ECO:0007669"/>
    <property type="project" value="InterPro"/>
</dbReference>
<dbReference type="Pfam" id="PF13411">
    <property type="entry name" value="MerR_1"/>
    <property type="match status" value="1"/>
</dbReference>
<proteinExistence type="predicted"/>
<dbReference type="GO" id="GO:0003677">
    <property type="term" value="F:DNA binding"/>
    <property type="evidence" value="ECO:0007669"/>
    <property type="project" value="UniProtKB-KW"/>
</dbReference>
<name>A0A7Y3RPF4_9PROT</name>
<dbReference type="RefSeq" id="WP_173200758.1">
    <property type="nucleotide sequence ID" value="NZ_JABFCX010000003.1"/>
</dbReference>
<dbReference type="InterPro" id="IPR000551">
    <property type="entry name" value="MerR-type_HTH_dom"/>
</dbReference>
<dbReference type="PRINTS" id="PR00040">
    <property type="entry name" value="HTHMERR"/>
</dbReference>
<dbReference type="Gene3D" id="1.10.1660.10">
    <property type="match status" value="1"/>
</dbReference>
<sequence>MNSGPLPRELTPGQAATRSGFSVSALHYYEREGLIRSARTAGNQRRYDRATLRRLGVIRAAQSLGIPLSEIKRRLDSLPHDKAASKADWANVAADWREDLTSRIERLTRLRDYLEGCIGCGCLSTDRCPLYNPDDVQGSAGSGPRLIDEKS</sequence>
<evidence type="ECO:0000256" key="3">
    <source>
        <dbReference type="ARBA" id="ARBA00023014"/>
    </source>
</evidence>
<evidence type="ECO:0000259" key="5">
    <source>
        <dbReference type="PROSITE" id="PS50937"/>
    </source>
</evidence>
<dbReference type="EMBL" id="JABFCX010000003">
    <property type="protein sequence ID" value="NNU17385.1"/>
    <property type="molecule type" value="Genomic_DNA"/>
</dbReference>
<dbReference type="Proteomes" id="UP000536835">
    <property type="component" value="Unassembled WGS sequence"/>
</dbReference>
<organism evidence="6 7">
    <name type="scientific">Parvularcula mediterranea</name>
    <dbReference type="NCBI Taxonomy" id="2732508"/>
    <lineage>
        <taxon>Bacteria</taxon>
        <taxon>Pseudomonadati</taxon>
        <taxon>Pseudomonadota</taxon>
        <taxon>Alphaproteobacteria</taxon>
        <taxon>Parvularculales</taxon>
        <taxon>Parvularculaceae</taxon>
        <taxon>Parvularcula</taxon>
    </lineage>
</organism>
<dbReference type="InterPro" id="IPR010211">
    <property type="entry name" value="Redox-sen_tscrpt-act_SoxR"/>
</dbReference>
<keyword evidence="7" id="KW-1185">Reference proteome</keyword>
<dbReference type="NCBIfam" id="TIGR01950">
    <property type="entry name" value="SoxR"/>
    <property type="match status" value="1"/>
</dbReference>
<accession>A0A7Y3RPF4</accession>
<evidence type="ECO:0000256" key="4">
    <source>
        <dbReference type="ARBA" id="ARBA00023125"/>
    </source>
</evidence>
<dbReference type="CDD" id="cd01110">
    <property type="entry name" value="HTH_SoxR"/>
    <property type="match status" value="1"/>
</dbReference>